<dbReference type="Pfam" id="PF13036">
    <property type="entry name" value="LpoB"/>
    <property type="match status" value="1"/>
</dbReference>
<organism evidence="2 3">
    <name type="scientific">Owenweeksia hongkongensis (strain DSM 17368 / CIP 108786 / JCM 12287 / NRRL B-23963 / UST20020801)</name>
    <dbReference type="NCBI Taxonomy" id="926562"/>
    <lineage>
        <taxon>Bacteria</taxon>
        <taxon>Pseudomonadati</taxon>
        <taxon>Bacteroidota</taxon>
        <taxon>Flavobacteriia</taxon>
        <taxon>Flavobacteriales</taxon>
        <taxon>Owenweeksiaceae</taxon>
        <taxon>Owenweeksia</taxon>
    </lineage>
</organism>
<keyword evidence="3" id="KW-1185">Reference proteome</keyword>
<feature type="signal peptide" evidence="1">
    <location>
        <begin position="1"/>
        <end position="18"/>
    </location>
</feature>
<sequence length="194" mass="21732">MKIRIIAAALVLAGVAASCDTSKSVTRVDEREQIDLSGRWNDVDSRLVAAEMVNDGLTRVWLQDFVEAEGRKPAIIVGLVRNRSSEHIATETFINDIEREYINSGKVRLVQGGEFREELRAEKADQQNNASLETVKRFGRELGADFIMQGSVNSITDANSKTKVVFYQVDMELTNIETNEKVWVGSKKIKKVVE</sequence>
<dbReference type="PANTHER" id="PTHR40593:SF1">
    <property type="entry name" value="PENICILLIN-BINDING PROTEIN ACTIVATOR LPOB"/>
    <property type="match status" value="1"/>
</dbReference>
<accession>G8R1M0</accession>
<dbReference type="KEGG" id="oho:Oweho_0746"/>
<dbReference type="InterPro" id="IPR014094">
    <property type="entry name" value="LpoB"/>
</dbReference>
<dbReference type="OrthoDB" id="9803653at2"/>
<dbReference type="HOGENOM" id="CLU_114013_1_0_10"/>
<dbReference type="eggNOG" id="COG3417">
    <property type="taxonomic scope" value="Bacteria"/>
</dbReference>
<dbReference type="EMBL" id="CP003156">
    <property type="protein sequence ID" value="AEV31759.1"/>
    <property type="molecule type" value="Genomic_DNA"/>
</dbReference>
<feature type="chain" id="PRO_5003515304" description="Penicillin-binding protein activator LpoB" evidence="1">
    <location>
        <begin position="19"/>
        <end position="194"/>
    </location>
</feature>
<dbReference type="AlphaFoldDB" id="G8R1M0"/>
<keyword evidence="1" id="KW-0732">Signal</keyword>
<dbReference type="PANTHER" id="PTHR40593">
    <property type="entry name" value="PENICILLIN-BINDING PROTEIN ACTIVATOR LPOB"/>
    <property type="match status" value="1"/>
</dbReference>
<name>G8R1M0_OWEHD</name>
<evidence type="ECO:0000313" key="3">
    <source>
        <dbReference type="Proteomes" id="UP000005631"/>
    </source>
</evidence>
<dbReference type="PATRIC" id="fig|926562.3.peg.759"/>
<dbReference type="RefSeq" id="WP_014201120.1">
    <property type="nucleotide sequence ID" value="NC_016599.1"/>
</dbReference>
<dbReference type="GO" id="GO:0031241">
    <property type="term" value="C:periplasmic side of cell outer membrane"/>
    <property type="evidence" value="ECO:0007669"/>
    <property type="project" value="TreeGrafter"/>
</dbReference>
<evidence type="ECO:0000313" key="2">
    <source>
        <dbReference type="EMBL" id="AEV31759.1"/>
    </source>
</evidence>
<dbReference type="PROSITE" id="PS51257">
    <property type="entry name" value="PROKAR_LIPOPROTEIN"/>
    <property type="match status" value="1"/>
</dbReference>
<dbReference type="GO" id="GO:0009252">
    <property type="term" value="P:peptidoglycan biosynthetic process"/>
    <property type="evidence" value="ECO:0007669"/>
    <property type="project" value="TreeGrafter"/>
</dbReference>
<reference evidence="2 3" key="1">
    <citation type="journal article" date="2012" name="Stand. Genomic Sci.">
        <title>Genome sequence of the orange-pigmented seawater bacterium Owenweeksia hongkongensis type strain (UST20020801(T)).</title>
        <authorList>
            <person name="Riedel T."/>
            <person name="Held B."/>
            <person name="Nolan M."/>
            <person name="Lucas S."/>
            <person name="Lapidus A."/>
            <person name="Tice H."/>
            <person name="Del Rio T.G."/>
            <person name="Cheng J.F."/>
            <person name="Han C."/>
            <person name="Tapia R."/>
            <person name="Goodwin L.A."/>
            <person name="Pitluck S."/>
            <person name="Liolios K."/>
            <person name="Mavromatis K."/>
            <person name="Pagani I."/>
            <person name="Ivanova N."/>
            <person name="Mikhailova N."/>
            <person name="Pati A."/>
            <person name="Chen A."/>
            <person name="Palaniappan K."/>
            <person name="Rohde M."/>
            <person name="Tindall B.J."/>
            <person name="Detter J.C."/>
            <person name="Goker M."/>
            <person name="Woyke T."/>
            <person name="Bristow J."/>
            <person name="Eisen J.A."/>
            <person name="Markowitz V."/>
            <person name="Hugenholtz P."/>
            <person name="Klenk H.P."/>
            <person name="Kyrpides N.C."/>
        </authorList>
    </citation>
    <scope>NUCLEOTIDE SEQUENCE</scope>
    <source>
        <strain evidence="3">DSM 17368 / JCM 12287 / NRRL B-23963</strain>
    </source>
</reference>
<dbReference type="STRING" id="926562.Oweho_0746"/>
<evidence type="ECO:0000256" key="1">
    <source>
        <dbReference type="SAM" id="SignalP"/>
    </source>
</evidence>
<dbReference type="GO" id="GO:0030234">
    <property type="term" value="F:enzyme regulator activity"/>
    <property type="evidence" value="ECO:0007669"/>
    <property type="project" value="TreeGrafter"/>
</dbReference>
<dbReference type="Proteomes" id="UP000005631">
    <property type="component" value="Chromosome"/>
</dbReference>
<protein>
    <recommendedName>
        <fullName evidence="4">Penicillin-binding protein activator LpoB</fullName>
    </recommendedName>
</protein>
<dbReference type="Gene3D" id="3.40.50.10610">
    <property type="entry name" value="ABC-type transport auxiliary lipoprotein component"/>
    <property type="match status" value="1"/>
</dbReference>
<evidence type="ECO:0008006" key="4">
    <source>
        <dbReference type="Google" id="ProtNLM"/>
    </source>
</evidence>
<proteinExistence type="predicted"/>
<gene>
    <name evidence="2" type="ordered locus">Oweho_0746</name>
</gene>